<name>A0A1T4W262_9FIRM</name>
<dbReference type="PROSITE" id="PS50893">
    <property type="entry name" value="ABC_TRANSPORTER_2"/>
    <property type="match status" value="1"/>
</dbReference>
<evidence type="ECO:0000313" key="6">
    <source>
        <dbReference type="Proteomes" id="UP000190814"/>
    </source>
</evidence>
<dbReference type="InterPro" id="IPR051782">
    <property type="entry name" value="ABC_Transporter_VariousFunc"/>
</dbReference>
<dbReference type="SMART" id="SM00382">
    <property type="entry name" value="AAA"/>
    <property type="match status" value="1"/>
</dbReference>
<evidence type="ECO:0000256" key="1">
    <source>
        <dbReference type="ARBA" id="ARBA00022448"/>
    </source>
</evidence>
<dbReference type="Pfam" id="PF00005">
    <property type="entry name" value="ABC_tran"/>
    <property type="match status" value="1"/>
</dbReference>
<evidence type="ECO:0000256" key="2">
    <source>
        <dbReference type="ARBA" id="ARBA00022741"/>
    </source>
</evidence>
<keyword evidence="6" id="KW-1185">Reference proteome</keyword>
<dbReference type="InterPro" id="IPR003593">
    <property type="entry name" value="AAA+_ATPase"/>
</dbReference>
<evidence type="ECO:0000259" key="4">
    <source>
        <dbReference type="PROSITE" id="PS50893"/>
    </source>
</evidence>
<reference evidence="5 6" key="1">
    <citation type="submission" date="2017-02" db="EMBL/GenBank/DDBJ databases">
        <authorList>
            <person name="Peterson S.W."/>
        </authorList>
    </citation>
    <scope>NUCLEOTIDE SEQUENCE [LARGE SCALE GENOMIC DNA]</scope>
    <source>
        <strain evidence="5 6">ATCC 35992</strain>
    </source>
</reference>
<gene>
    <name evidence="5" type="ORF">SAMN02745111_02190</name>
</gene>
<keyword evidence="2" id="KW-0547">Nucleotide-binding</keyword>
<dbReference type="PROSITE" id="PS00211">
    <property type="entry name" value="ABC_TRANSPORTER_1"/>
    <property type="match status" value="1"/>
</dbReference>
<dbReference type="Proteomes" id="UP000190814">
    <property type="component" value="Unassembled WGS sequence"/>
</dbReference>
<dbReference type="Gene3D" id="3.40.50.300">
    <property type="entry name" value="P-loop containing nucleotide triphosphate hydrolases"/>
    <property type="match status" value="1"/>
</dbReference>
<dbReference type="InterPro" id="IPR003439">
    <property type="entry name" value="ABC_transporter-like_ATP-bd"/>
</dbReference>
<dbReference type="CDD" id="cd03230">
    <property type="entry name" value="ABC_DR_subfamily_A"/>
    <property type="match status" value="1"/>
</dbReference>
<dbReference type="InterPro" id="IPR017871">
    <property type="entry name" value="ABC_transporter-like_CS"/>
</dbReference>
<accession>A0A1T4W262</accession>
<dbReference type="InterPro" id="IPR027417">
    <property type="entry name" value="P-loop_NTPase"/>
</dbReference>
<dbReference type="PANTHER" id="PTHR42939">
    <property type="entry name" value="ABC TRANSPORTER ATP-BINDING PROTEIN ALBC-RELATED"/>
    <property type="match status" value="1"/>
</dbReference>
<evidence type="ECO:0000256" key="3">
    <source>
        <dbReference type="ARBA" id="ARBA00022840"/>
    </source>
</evidence>
<dbReference type="GO" id="GO:0005524">
    <property type="term" value="F:ATP binding"/>
    <property type="evidence" value="ECO:0007669"/>
    <property type="project" value="UniProtKB-KW"/>
</dbReference>
<proteinExistence type="predicted"/>
<protein>
    <submittedName>
        <fullName evidence="5">ABC-2 type transport system ATP-binding protein</fullName>
    </submittedName>
</protein>
<dbReference type="SUPFAM" id="SSF52540">
    <property type="entry name" value="P-loop containing nucleoside triphosphate hydrolases"/>
    <property type="match status" value="1"/>
</dbReference>
<evidence type="ECO:0000313" key="5">
    <source>
        <dbReference type="EMBL" id="SKA71277.1"/>
    </source>
</evidence>
<dbReference type="AlphaFoldDB" id="A0A1T4W262"/>
<sequence length="242" mass="26674">MSKPMLEIKNFTKLYGGGKKAADNINITINSGDICGFIGHNGAGKSTTIRAAVGVLDFTEGEILIDGHSVKKEPVKCKQITAYIPDNPDIYENLTGIEYLNFISDVFGIKGKLREERIKKYADIFGITDSLGDLIRSYSHGMRQKIAIISALIHEPKLLVLDEPFVGLDPKATFTLKEIMRDMCGKGSAVFFSTHVLDVAEKLCNRVVIIKEGRIIASGTMDELTKDRSLEDVFLEVDSGEK</sequence>
<feature type="domain" description="ABC transporter" evidence="4">
    <location>
        <begin position="6"/>
        <end position="237"/>
    </location>
</feature>
<dbReference type="GO" id="GO:0016887">
    <property type="term" value="F:ATP hydrolysis activity"/>
    <property type="evidence" value="ECO:0007669"/>
    <property type="project" value="InterPro"/>
</dbReference>
<organism evidence="5 6">
    <name type="scientific">Eubacterium uniforme</name>
    <dbReference type="NCBI Taxonomy" id="39495"/>
    <lineage>
        <taxon>Bacteria</taxon>
        <taxon>Bacillati</taxon>
        <taxon>Bacillota</taxon>
        <taxon>Clostridia</taxon>
        <taxon>Eubacteriales</taxon>
        <taxon>Eubacteriaceae</taxon>
        <taxon>Eubacterium</taxon>
    </lineage>
</organism>
<keyword evidence="3 5" id="KW-0067">ATP-binding</keyword>
<dbReference type="PANTHER" id="PTHR42939:SF1">
    <property type="entry name" value="ABC TRANSPORTER ATP-BINDING PROTEIN ALBC-RELATED"/>
    <property type="match status" value="1"/>
</dbReference>
<dbReference type="STRING" id="39495.SAMN02745111_02190"/>
<dbReference type="EMBL" id="FUXZ01000015">
    <property type="protein sequence ID" value="SKA71277.1"/>
    <property type="molecule type" value="Genomic_DNA"/>
</dbReference>
<keyword evidence="1" id="KW-0813">Transport</keyword>